<dbReference type="InterPro" id="IPR010992">
    <property type="entry name" value="IHF-like_DNA-bd_dom_sf"/>
</dbReference>
<dbReference type="Proteomes" id="UP000231235">
    <property type="component" value="Unassembled WGS sequence"/>
</dbReference>
<evidence type="ECO:0000256" key="3">
    <source>
        <dbReference type="RuleBase" id="RU003939"/>
    </source>
</evidence>
<dbReference type="GO" id="GO:0005829">
    <property type="term" value="C:cytosol"/>
    <property type="evidence" value="ECO:0007669"/>
    <property type="project" value="TreeGrafter"/>
</dbReference>
<sequence>MNKIGLIEKLAEKLQMDKKDVTKVLEGFEELVISSLQQGEEVTLTGFGTWLAKFRSARGGVNPQKPNEHIKVPAVTVPKFRAGKTLKDALKKKAESASLTDGEPKEEVKEDEPKKSEGEV</sequence>
<dbReference type="GO" id="GO:0030527">
    <property type="term" value="F:structural constituent of chromatin"/>
    <property type="evidence" value="ECO:0007669"/>
    <property type="project" value="InterPro"/>
</dbReference>
<keyword evidence="1" id="KW-0226">DNA condensation</keyword>
<dbReference type="PANTHER" id="PTHR33175">
    <property type="entry name" value="DNA-BINDING PROTEIN HU"/>
    <property type="match status" value="1"/>
</dbReference>
<dbReference type="Pfam" id="PF00216">
    <property type="entry name" value="Bac_DNA_binding"/>
    <property type="match status" value="1"/>
</dbReference>
<name>A0A2G9Z711_9BACT</name>
<evidence type="ECO:0000256" key="2">
    <source>
        <dbReference type="ARBA" id="ARBA00023125"/>
    </source>
</evidence>
<dbReference type="CDD" id="cd13831">
    <property type="entry name" value="HU"/>
    <property type="match status" value="1"/>
</dbReference>
<evidence type="ECO:0000313" key="5">
    <source>
        <dbReference type="EMBL" id="PIP28967.1"/>
    </source>
</evidence>
<evidence type="ECO:0000256" key="4">
    <source>
        <dbReference type="SAM" id="MobiDB-lite"/>
    </source>
</evidence>
<evidence type="ECO:0000256" key="1">
    <source>
        <dbReference type="ARBA" id="ARBA00023067"/>
    </source>
</evidence>
<dbReference type="EMBL" id="PCRX01000032">
    <property type="protein sequence ID" value="PIP28967.1"/>
    <property type="molecule type" value="Genomic_DNA"/>
</dbReference>
<dbReference type="SUPFAM" id="SSF47729">
    <property type="entry name" value="IHF-like DNA-binding proteins"/>
    <property type="match status" value="1"/>
</dbReference>
<dbReference type="InterPro" id="IPR000119">
    <property type="entry name" value="Hist_DNA-bd"/>
</dbReference>
<protein>
    <submittedName>
        <fullName evidence="5">DNA-binding protein</fullName>
    </submittedName>
</protein>
<dbReference type="SMART" id="SM00411">
    <property type="entry name" value="BHL"/>
    <property type="match status" value="1"/>
</dbReference>
<gene>
    <name evidence="5" type="ORF">COX28_01700</name>
</gene>
<dbReference type="GO" id="GO:0030261">
    <property type="term" value="P:chromosome condensation"/>
    <property type="evidence" value="ECO:0007669"/>
    <property type="project" value="UniProtKB-KW"/>
</dbReference>
<dbReference type="AlphaFoldDB" id="A0A2G9Z711"/>
<dbReference type="PANTHER" id="PTHR33175:SF3">
    <property type="entry name" value="DNA-BINDING PROTEIN HU-BETA"/>
    <property type="match status" value="1"/>
</dbReference>
<keyword evidence="2 5" id="KW-0238">DNA-binding</keyword>
<comment type="caution">
    <text evidence="5">The sequence shown here is derived from an EMBL/GenBank/DDBJ whole genome shotgun (WGS) entry which is preliminary data.</text>
</comment>
<evidence type="ECO:0000313" key="6">
    <source>
        <dbReference type="Proteomes" id="UP000231235"/>
    </source>
</evidence>
<feature type="compositionally biased region" description="Basic and acidic residues" evidence="4">
    <location>
        <begin position="102"/>
        <end position="120"/>
    </location>
</feature>
<accession>A0A2G9Z711</accession>
<dbReference type="PRINTS" id="PR01727">
    <property type="entry name" value="DNABINDINGHU"/>
</dbReference>
<feature type="region of interest" description="Disordered" evidence="4">
    <location>
        <begin position="88"/>
        <end position="120"/>
    </location>
</feature>
<dbReference type="GO" id="GO:0003677">
    <property type="term" value="F:DNA binding"/>
    <property type="evidence" value="ECO:0007669"/>
    <property type="project" value="UniProtKB-KW"/>
</dbReference>
<dbReference type="Gene3D" id="4.10.520.10">
    <property type="entry name" value="IHF-like DNA-binding proteins"/>
    <property type="match status" value="1"/>
</dbReference>
<organism evidence="5 6">
    <name type="scientific">Candidatus Kuenenbacteria bacterium CG23_combo_of_CG06-09_8_20_14_all_39_39</name>
    <dbReference type="NCBI Taxonomy" id="1974623"/>
    <lineage>
        <taxon>Bacteria</taxon>
        <taxon>Candidatus Kueneniibacteriota</taxon>
    </lineage>
</organism>
<reference evidence="5 6" key="1">
    <citation type="submission" date="2017-09" db="EMBL/GenBank/DDBJ databases">
        <title>Depth-based differentiation of microbial function through sediment-hosted aquifers and enrichment of novel symbionts in the deep terrestrial subsurface.</title>
        <authorList>
            <person name="Probst A.J."/>
            <person name="Ladd B."/>
            <person name="Jarett J.K."/>
            <person name="Geller-Mcgrath D.E."/>
            <person name="Sieber C.M."/>
            <person name="Emerson J.B."/>
            <person name="Anantharaman K."/>
            <person name="Thomas B.C."/>
            <person name="Malmstrom R."/>
            <person name="Stieglmeier M."/>
            <person name="Klingl A."/>
            <person name="Woyke T."/>
            <person name="Ryan C.M."/>
            <person name="Banfield J.F."/>
        </authorList>
    </citation>
    <scope>NUCLEOTIDE SEQUENCE [LARGE SCALE GENOMIC DNA]</scope>
    <source>
        <strain evidence="5">CG23_combo_of_CG06-09_8_20_14_all_39_39</strain>
    </source>
</reference>
<comment type="similarity">
    <text evidence="3">Belongs to the bacterial histone-like protein family.</text>
</comment>
<proteinExistence type="inferred from homology"/>